<dbReference type="PANTHER" id="PTHR37256:SF3">
    <property type="entry name" value="FORMIN-F-LIKE"/>
    <property type="match status" value="1"/>
</dbReference>
<protein>
    <submittedName>
        <fullName evidence="2">Uncharacterized protein</fullName>
    </submittedName>
</protein>
<accession>A0ABC8SA84</accession>
<dbReference type="PANTHER" id="PTHR37256">
    <property type="entry name" value="E1A-BINDING PROTEIN P400-LIKE"/>
    <property type="match status" value="1"/>
</dbReference>
<evidence type="ECO:0000313" key="2">
    <source>
        <dbReference type="EMBL" id="CAK9153745.1"/>
    </source>
</evidence>
<keyword evidence="3" id="KW-1185">Reference proteome</keyword>
<sequence>MAEARREIVNALHLHRSTSSSTSCGTRWGPTMVANTCNIVVNKPPIASSQQYYPLLDSLSLPAVPPTWSTTAPSLLPTITPPPMESLEFEWPKNLSSSYAWWLGFLKTIDGKISTQVSKCPYGENIVVSDSRVLGQFPGGSTELGDQPPSLDANGPNPSPDDWLTVPTAEDQGESTHSTLSPSLIGAVIRRRQWKAVKVVCSSSPVQTTHKHNQQLLNLALELSSPDAQAFDFSFNTGGEKSTVKPQAPIKLEAVFLFLSDHRERAKHDYEQLKKIVNELRASEQNGEGDGVSCWFCASSTVSAWASGSLVFPLFPLDAIQGKAAASSGTTPLGEEELSFLGDPLSAPSQLGALFWHAPGDVSTVFACPQLPRLLLPASPGSS</sequence>
<dbReference type="AlphaFoldDB" id="A0ABC8SA84"/>
<name>A0ABC8SA84_9AQUA</name>
<dbReference type="EMBL" id="CAUOFW020002447">
    <property type="protein sequence ID" value="CAK9153745.1"/>
    <property type="molecule type" value="Genomic_DNA"/>
</dbReference>
<proteinExistence type="predicted"/>
<reference evidence="2 3" key="1">
    <citation type="submission" date="2024-02" db="EMBL/GenBank/DDBJ databases">
        <authorList>
            <person name="Vignale AGUSTIN F."/>
            <person name="Sosa J E."/>
            <person name="Modenutti C."/>
        </authorList>
    </citation>
    <scope>NUCLEOTIDE SEQUENCE [LARGE SCALE GENOMIC DNA]</scope>
</reference>
<dbReference type="Proteomes" id="UP001642360">
    <property type="component" value="Unassembled WGS sequence"/>
</dbReference>
<feature type="region of interest" description="Disordered" evidence="1">
    <location>
        <begin position="137"/>
        <end position="181"/>
    </location>
</feature>
<evidence type="ECO:0000313" key="3">
    <source>
        <dbReference type="Proteomes" id="UP001642360"/>
    </source>
</evidence>
<organism evidence="2 3">
    <name type="scientific">Ilex paraguariensis</name>
    <name type="common">yerba mate</name>
    <dbReference type="NCBI Taxonomy" id="185542"/>
    <lineage>
        <taxon>Eukaryota</taxon>
        <taxon>Viridiplantae</taxon>
        <taxon>Streptophyta</taxon>
        <taxon>Embryophyta</taxon>
        <taxon>Tracheophyta</taxon>
        <taxon>Spermatophyta</taxon>
        <taxon>Magnoliopsida</taxon>
        <taxon>eudicotyledons</taxon>
        <taxon>Gunneridae</taxon>
        <taxon>Pentapetalae</taxon>
        <taxon>asterids</taxon>
        <taxon>campanulids</taxon>
        <taxon>Aquifoliales</taxon>
        <taxon>Aquifoliaceae</taxon>
        <taxon>Ilex</taxon>
    </lineage>
</organism>
<evidence type="ECO:0000256" key="1">
    <source>
        <dbReference type="SAM" id="MobiDB-lite"/>
    </source>
</evidence>
<comment type="caution">
    <text evidence="2">The sequence shown here is derived from an EMBL/GenBank/DDBJ whole genome shotgun (WGS) entry which is preliminary data.</text>
</comment>
<gene>
    <name evidence="2" type="ORF">ILEXP_LOCUS22040</name>
</gene>